<reference evidence="2" key="1">
    <citation type="submission" date="2014-11" db="EMBL/GenBank/DDBJ databases">
        <authorList>
            <person name="Otto D Thomas"/>
            <person name="Naeem Raeece"/>
        </authorList>
    </citation>
    <scope>NUCLEOTIDE SEQUENCE</scope>
</reference>
<gene>
    <name evidence="2" type="ORF">Cvel_1391</name>
</gene>
<sequence length="1598" mass="175493">MPDKNVKPAPDFFSGCEGLGERVVTSSSGAKVCIVSAKGHVRVLELQKALSVTNNSTLLFSSEDAEAGKAINLPSLQQTHKVETILDPGKFFACFAAAWIDEERVLVAGLQQKNAPGNDTGKARPWVIMFDLSNKSQAEPWFGDPRQHAIRAVAAQQVGSRVFVAAGFSNGLVQLFSLEGGSGGRSKFKEEPMPCEWKHTDRVNGLSFQICESPEGTAGDEESSLTSDLKLASISNDGHVRMMTLFHFTSGGGLYNAKKPDQGEPPVIFSGHSHFAPSVCFDSTHMRVLHISEGGGLVVQCSQTGEILLHLKLGWVEGEKGDASSGGEGIAVLPAERVDERMREKARDEGGLALWDACFVNDCKQVAVFTKREVLFLLDAFNGRTVAVREPPEAGMGETTPRLAWSAATGLVCYLRPYATKKDLRLSAIASGENDSVSWEMAEEMTPRACEATHDGVKFISYAFSSSPSGHLCALVSRDEQLEVRSMATGRPLTFPHPPTGVMCTALSTSGKTLAVVTKGDLSLWRLGCVRGPEKQSTVTLSSLGLTRAHEVEFFPDRRGGKVCVALRGTDKGQTACVVVAREEPGGRVVFVAGSGDLAQGQADLKASSLSGLRCWTEPEGGGTSMPMMGVSTFVPKDSDGNVLVLRMKEPSEVPNTQEKAPLTKQDTMKLDRRFSEDRPFSAAKIKVNRVVYSLTVSNPPEGKGAISGHPFLVAAAADGGNIYLIGSDTDGKRLVGLNQLGGVAEKDDKPLPVAKLRYWVEDLEFTPGGECLVALQVEAKKSACVQVMTLGETEGFQKSLLLHDQTWKIALAPGANDRPFPCACLSITPTQLRMTALSTPTPEAPPINQSPPTTAFPLQAPPSSLPSDEFNESRVRLAVHQPYSLVQALCDPAFRKALRKETMDICDDAAWHKYKSVCKYVHCKGLAWQDNWDRDGNEEQQFVSRIPTGATLLFLLLQDRLEYIRKNKKERPLPPEEGALKAKGWATGGRESSDAIFRVIQENPHALLELVEGVEREQGGLIDEEAGEEGMGATTPLLMLLEAVASAKDHAEARTREGLELILDCSLKALCSVRDSETTSRDRGDKVLEVLMDVQDTQRKFLVLDAKPSMWEFKGKWNYADLFHTRKPEESFFCAQRCVTLLTEIFPLGETREIVESVLLLLDRCVGSVNSGRYLPLLDSRGQKHSLSNKSFWAGMFGGGGKVGGSFACTGQWPDELTATAISPFRCTGRVVTGLGADEKKSDAWREEKQLPMSENDTLNRLGLCYWPVLESILQFCGDRNEEMMKHPFVRLVTRYKWSAILCTHTDATGWAVWKGTLWLTLVLVMLLKSWNFCANAFSVLKQSKLKDLRFGFISFREALNRADSFTFCRFLMISIAWPVLLLDAWMSFEEYSSGGFAAMRNHDRERVFLRLQGALLLLSLIGLFDRYRAFFVTGPYVHALLQIFNDMRGFAVLLLTVEVSFALLFSVAMTSEGEAFSISNALSRAYTFGMLGNVAEELNDEDTTYYVVVLLVILHLVVNLTMLSSLVAVMSKSWDKSINASETLGVRGRLKILLHGVDAAFFPWKRIQNKKVSPVCIFYEGSVEEMINNETRQFSL</sequence>
<dbReference type="EMBL" id="CDMZ01003981">
    <property type="protein sequence ID" value="CEM48278.1"/>
    <property type="molecule type" value="Genomic_DNA"/>
</dbReference>
<dbReference type="SUPFAM" id="SSF50960">
    <property type="entry name" value="TolB, C-terminal domain"/>
    <property type="match status" value="1"/>
</dbReference>
<feature type="transmembrane region" description="Helical" evidence="1">
    <location>
        <begin position="1452"/>
        <end position="1471"/>
    </location>
</feature>
<dbReference type="Gene3D" id="2.130.10.10">
    <property type="entry name" value="YVTN repeat-like/Quinoprotein amine dehydrogenase"/>
    <property type="match status" value="2"/>
</dbReference>
<keyword evidence="1" id="KW-0472">Membrane</keyword>
<dbReference type="SUPFAM" id="SSF50978">
    <property type="entry name" value="WD40 repeat-like"/>
    <property type="match status" value="1"/>
</dbReference>
<dbReference type="InterPro" id="IPR015943">
    <property type="entry name" value="WD40/YVTN_repeat-like_dom_sf"/>
</dbReference>
<protein>
    <recommendedName>
        <fullName evidence="3">Ion transport domain-containing protein</fullName>
    </recommendedName>
</protein>
<name>A0A0G4HUY6_9ALVE</name>
<evidence type="ECO:0000313" key="2">
    <source>
        <dbReference type="EMBL" id="CEM48278.1"/>
    </source>
</evidence>
<feature type="transmembrane region" description="Helical" evidence="1">
    <location>
        <begin position="1319"/>
        <end position="1342"/>
    </location>
</feature>
<evidence type="ECO:0000256" key="1">
    <source>
        <dbReference type="SAM" id="Phobius"/>
    </source>
</evidence>
<dbReference type="InterPro" id="IPR036322">
    <property type="entry name" value="WD40_repeat_dom_sf"/>
</dbReference>
<keyword evidence="1" id="KW-1133">Transmembrane helix</keyword>
<organism evidence="2">
    <name type="scientific">Chromera velia CCMP2878</name>
    <dbReference type="NCBI Taxonomy" id="1169474"/>
    <lineage>
        <taxon>Eukaryota</taxon>
        <taxon>Sar</taxon>
        <taxon>Alveolata</taxon>
        <taxon>Colpodellida</taxon>
        <taxon>Chromeraceae</taxon>
        <taxon>Chromera</taxon>
    </lineage>
</organism>
<keyword evidence="1" id="KW-0812">Transmembrane</keyword>
<dbReference type="VEuPathDB" id="CryptoDB:Cvel_1391"/>
<evidence type="ECO:0008006" key="3">
    <source>
        <dbReference type="Google" id="ProtNLM"/>
    </source>
</evidence>
<feature type="transmembrane region" description="Helical" evidence="1">
    <location>
        <begin position="1368"/>
        <end position="1389"/>
    </location>
</feature>
<feature type="transmembrane region" description="Helical" evidence="1">
    <location>
        <begin position="1507"/>
        <end position="1531"/>
    </location>
</feature>
<proteinExistence type="predicted"/>
<feature type="transmembrane region" description="Helical" evidence="1">
    <location>
        <begin position="1409"/>
        <end position="1426"/>
    </location>
</feature>
<accession>A0A0G4HUY6</accession>